<dbReference type="GO" id="GO:0005737">
    <property type="term" value="C:cytoplasm"/>
    <property type="evidence" value="ECO:0007669"/>
    <property type="project" value="TreeGrafter"/>
</dbReference>
<dbReference type="GO" id="GO:0003723">
    <property type="term" value="F:RNA binding"/>
    <property type="evidence" value="ECO:0007669"/>
    <property type="project" value="InterPro"/>
</dbReference>
<dbReference type="PANTHER" id="PTHR12839:SF7">
    <property type="entry name" value="REGULATOR OF NONSENSE TRANSCRIPTS 2"/>
    <property type="match status" value="1"/>
</dbReference>
<feature type="compositionally biased region" description="Basic and acidic residues" evidence="1">
    <location>
        <begin position="15"/>
        <end position="24"/>
    </location>
</feature>
<sequence length="953" mass="110393">MMADGNEEQGNLLPSHKESTTVENADRAELDAFVAYLQERYQRKEQERQQNISPNRPAGVNFLLYDSSFKKNTVFVKRLKQFTAQQLPSLMQHVSRLNLTSYISGVCEALVGAKLKMSDIDAALTLCTHLHRKYANFAPTMFESWQKLLSIKPCAPVTNPSKMRVDLRFFAELISVGIFSCAVGMSLLHDCLFGLIAGDEKKHLNLSIVLTFCKHCGNEFTGLVPTRMNELAKKYDVTIPMSQLVPPTVQSDLRNLLQDYYESLVKHLQLEHMNLLLMEKPLHETAKVERTTKKHEYEMLYASTSSLADLLGEGLPLLEEIQEPDAAEEEIGEMLRNEILNPWRNSETKSFYVDLPDLGNFLANYDKGKEDDDENHKQANVQEQTTITDTIISKQLLDMELFDLDEHRDDLLSASSCPEDEEDVELVVWNQGDNEISKHATHKRILKADDENNTRPDPNSKHYFVQFAKNLQCCINREMIDKAAIEFLQHLNVKGNRKRLVTVLFIVQRTRLDRLPMYARFVAIINLISSDVARELCHKLKVEFFYHLKKDQLQIEPKIKLIRYIGELVKFGLYEKEEALYCLRCLLQSFQHHNVEMACALLEVCGVYLFNCPESRVQVNAFLEQMMRLKMNTLMQDRHEQQVESVYYLLKRPVSLKDVQKKIPIMHAYIRWLIFQELGKSNVDKIILQFRRLNWYDVETSNYAIQCLSQAYNIRYQLITYLADMLQGLSTYQRKVVVRVIDTVLEDIRVGMAIHDPALAGRQIAMIKYLGELYNYQLVESDTIFTTLYSIISFGVNLSHDEPSAIDPPESLFRLKLACKLLNTCGQFLNIGDERNSFDHFIVFFQRYYWHKKSHPIFVDQRCVGMDEQLNMYPVLMDHMYHECLKRLRPNLKVYSSLEEANNAVEDLRQKFFNGKSVQQVDHVDSILLHDCFSDDEEKDVLPSSSAISNLKP</sequence>
<reference evidence="3" key="1">
    <citation type="submission" date="2020-05" db="UniProtKB">
        <authorList>
            <consortium name="EnsemblMetazoa"/>
        </authorList>
    </citation>
    <scope>IDENTIFICATION</scope>
    <source>
        <strain evidence="3">FUMOZ</strain>
    </source>
</reference>
<feature type="region of interest" description="Disordered" evidence="1">
    <location>
        <begin position="1"/>
        <end position="24"/>
    </location>
</feature>
<feature type="domain" description="MIF4G" evidence="2">
    <location>
        <begin position="668"/>
        <end position="891"/>
    </location>
</feature>
<feature type="domain" description="MIF4G" evidence="2">
    <location>
        <begin position="69"/>
        <end position="267"/>
    </location>
</feature>
<dbReference type="EnsemblMetazoa" id="AFUN000691-RA">
    <property type="protein sequence ID" value="AFUN000691-PA"/>
    <property type="gene ID" value="AFUN000691"/>
</dbReference>
<proteinExistence type="predicted"/>
<dbReference type="GO" id="GO:0000184">
    <property type="term" value="P:nuclear-transcribed mRNA catabolic process, nonsense-mediated decay"/>
    <property type="evidence" value="ECO:0007669"/>
    <property type="project" value="InterPro"/>
</dbReference>
<dbReference type="InterPro" id="IPR039762">
    <property type="entry name" value="Nmd2/UPF2"/>
</dbReference>
<evidence type="ECO:0000313" key="3">
    <source>
        <dbReference type="EnsemblMetazoa" id="AFUN000691-PA"/>
    </source>
</evidence>
<dbReference type="FunFam" id="1.25.40.180:FF:000014">
    <property type="entry name" value="Putative regulator of nonsense transcripts 2"/>
    <property type="match status" value="1"/>
</dbReference>
<dbReference type="STRING" id="62324.A0A182R3F0"/>
<dbReference type="PANTHER" id="PTHR12839">
    <property type="entry name" value="NONSENSE-MEDIATED MRNA DECAY PROTEIN 2 UP-FRAMESHIFT SUPPRESSOR 2"/>
    <property type="match status" value="1"/>
</dbReference>
<dbReference type="Pfam" id="PF02854">
    <property type="entry name" value="MIF4G"/>
    <property type="match status" value="3"/>
</dbReference>
<evidence type="ECO:0000256" key="1">
    <source>
        <dbReference type="SAM" id="MobiDB-lite"/>
    </source>
</evidence>
<organism evidence="3">
    <name type="scientific">Anopheles funestus</name>
    <name type="common">African malaria mosquito</name>
    <dbReference type="NCBI Taxonomy" id="62324"/>
    <lineage>
        <taxon>Eukaryota</taxon>
        <taxon>Metazoa</taxon>
        <taxon>Ecdysozoa</taxon>
        <taxon>Arthropoda</taxon>
        <taxon>Hexapoda</taxon>
        <taxon>Insecta</taxon>
        <taxon>Pterygota</taxon>
        <taxon>Neoptera</taxon>
        <taxon>Endopterygota</taxon>
        <taxon>Diptera</taxon>
        <taxon>Nematocera</taxon>
        <taxon>Culicoidea</taxon>
        <taxon>Culicidae</taxon>
        <taxon>Anophelinae</taxon>
        <taxon>Anopheles</taxon>
    </lineage>
</organism>
<name>A0A182R3F0_ANOFN</name>
<protein>
    <recommendedName>
        <fullName evidence="2">MIF4G domain-containing protein</fullName>
    </recommendedName>
</protein>
<dbReference type="Gene3D" id="1.25.40.180">
    <property type="match status" value="3"/>
</dbReference>
<evidence type="ECO:0000259" key="2">
    <source>
        <dbReference type="SMART" id="SM00543"/>
    </source>
</evidence>
<feature type="domain" description="MIF4G" evidence="2">
    <location>
        <begin position="465"/>
        <end position="653"/>
    </location>
</feature>
<accession>A0A182R3F0</accession>
<dbReference type="AlphaFoldDB" id="A0A182R3F0"/>
<dbReference type="InterPro" id="IPR003890">
    <property type="entry name" value="MIF4G-like_typ-3"/>
</dbReference>
<dbReference type="SUPFAM" id="SSF48371">
    <property type="entry name" value="ARM repeat"/>
    <property type="match status" value="3"/>
</dbReference>
<dbReference type="InterPro" id="IPR016024">
    <property type="entry name" value="ARM-type_fold"/>
</dbReference>
<dbReference type="VEuPathDB" id="VectorBase:AFUN2_003474"/>
<dbReference type="SMART" id="SM00543">
    <property type="entry name" value="MIF4G"/>
    <property type="match status" value="3"/>
</dbReference>
<dbReference type="VEuPathDB" id="VectorBase:AFUN000691"/>
<dbReference type="GO" id="GO:0035145">
    <property type="term" value="C:exon-exon junction complex"/>
    <property type="evidence" value="ECO:0007669"/>
    <property type="project" value="TreeGrafter"/>
</dbReference>